<reference evidence="2 3" key="1">
    <citation type="journal article" date="2021" name="Microorganisms">
        <title>The Ever-Expanding Pseudomonas Genus: Description of 43 New Species and Partition of the Pseudomonas putida Group.</title>
        <authorList>
            <person name="Girard L."/>
            <person name="Lood C."/>
            <person name="Hofte M."/>
            <person name="Vandamme P."/>
            <person name="Rokni-Zadeh H."/>
            <person name="van Noort V."/>
            <person name="Lavigne R."/>
            <person name="De Mot R."/>
        </authorList>
    </citation>
    <scope>NUCLEOTIDE SEQUENCE [LARGE SCALE GENOMIC DNA]</scope>
    <source>
        <strain evidence="2 3">SWRI17</strain>
    </source>
</reference>
<dbReference type="Proteomes" id="UP000824066">
    <property type="component" value="Chromosome"/>
</dbReference>
<gene>
    <name evidence="2" type="ORF">KSS97_11500</name>
</gene>
<dbReference type="PROSITE" id="PS51257">
    <property type="entry name" value="PROKAR_LIPOPROTEIN"/>
    <property type="match status" value="1"/>
</dbReference>
<feature type="signal peptide" evidence="1">
    <location>
        <begin position="1"/>
        <end position="23"/>
    </location>
</feature>
<sequence>MQRLILGITFLALAACASQQTQTKPVNTPTFKFRTVPMRADGNPVINPDVLKTIEQLDMPAPIKTLTYMELAGTVNFPKESRPERTEYFLSTDPDTRQLRFIHKSEHLNGRKITWRGLLMLSGVEQATMSRNTVVIDSLSFRGDWRHMPVGSELGYTRQGSNTSSLIGTLGTEPRVFDCRIDRELPAKQLNPALSGQAKAMSCQEQLPSKRLLPANHYYYLVDYGFFYHASTDKHDGTSIDMHVQSVK</sequence>
<keyword evidence="1" id="KW-0732">Signal</keyword>
<feature type="chain" id="PRO_5045069467" description="Lipoprotein" evidence="1">
    <location>
        <begin position="24"/>
        <end position="248"/>
    </location>
</feature>
<dbReference type="RefSeq" id="WP_217861671.1">
    <property type="nucleotide sequence ID" value="NZ_CP077080.1"/>
</dbReference>
<evidence type="ECO:0008006" key="4">
    <source>
        <dbReference type="Google" id="ProtNLM"/>
    </source>
</evidence>
<evidence type="ECO:0000313" key="3">
    <source>
        <dbReference type="Proteomes" id="UP000824066"/>
    </source>
</evidence>
<dbReference type="EMBL" id="CP077080">
    <property type="protein sequence ID" value="QXI55524.1"/>
    <property type="molecule type" value="Genomic_DNA"/>
</dbReference>
<name>A0ABX8QKE4_PSECO</name>
<proteinExistence type="predicted"/>
<accession>A0ABX8QKE4</accession>
<evidence type="ECO:0000256" key="1">
    <source>
        <dbReference type="SAM" id="SignalP"/>
    </source>
</evidence>
<organism evidence="2 3">
    <name type="scientific">Pseudomonas canavaninivorans</name>
    <dbReference type="NCBI Taxonomy" id="2842348"/>
    <lineage>
        <taxon>Bacteria</taxon>
        <taxon>Pseudomonadati</taxon>
        <taxon>Pseudomonadota</taxon>
        <taxon>Gammaproteobacteria</taxon>
        <taxon>Pseudomonadales</taxon>
        <taxon>Pseudomonadaceae</taxon>
        <taxon>Pseudomonas</taxon>
    </lineage>
</organism>
<protein>
    <recommendedName>
        <fullName evidence="4">Lipoprotein</fullName>
    </recommendedName>
</protein>
<evidence type="ECO:0000313" key="2">
    <source>
        <dbReference type="EMBL" id="QXI55524.1"/>
    </source>
</evidence>
<keyword evidence="3" id="KW-1185">Reference proteome</keyword>